<dbReference type="AlphaFoldDB" id="A0A6C2YKX4"/>
<sequence length="238" mass="25162">MMPILERFSPPQMIAMVATMGAVLIAFTAIVGGYWTVSRHRRAVLRWKRELVEKGLSAQEIVLLTGEHVIESAAPQSETMPVASVVESLSDAQTNGIDEVVRVLLSMSGPSAKQLRVPSELGAMVIDLAEKEYTGKNIVELLTTMQRGVSIAAILPTPVPVPPSPASCGKPTAEPIAVTQTPAPTPDAANRPAPTASPEPVMTAAATQTSERSGIFDDLATPSSNQPDIELIMTGSEK</sequence>
<dbReference type="EMBL" id="LR593887">
    <property type="protein sequence ID" value="VTS00777.1"/>
    <property type="molecule type" value="Genomic_DNA"/>
</dbReference>
<protein>
    <submittedName>
        <fullName evidence="3">Uncharacterized protein</fullName>
    </submittedName>
</protein>
<evidence type="ECO:0000313" key="3">
    <source>
        <dbReference type="EMBL" id="VIP02230.1"/>
    </source>
</evidence>
<accession>A0A6C2YKX4</accession>
<gene>
    <name evidence="3" type="ORF">GMBLW1_17300</name>
</gene>
<dbReference type="RefSeq" id="WP_162657425.1">
    <property type="nucleotide sequence ID" value="NZ_LR593887.1"/>
</dbReference>
<keyword evidence="2" id="KW-1133">Transmembrane helix</keyword>
<keyword evidence="2" id="KW-0472">Membrane</keyword>
<proteinExistence type="predicted"/>
<evidence type="ECO:0000256" key="2">
    <source>
        <dbReference type="SAM" id="Phobius"/>
    </source>
</evidence>
<dbReference type="InParanoid" id="A0A6C2YKX4"/>
<reference evidence="3" key="1">
    <citation type="submission" date="2019-04" db="EMBL/GenBank/DDBJ databases">
        <authorList>
            <consortium name="Science for Life Laboratories"/>
        </authorList>
    </citation>
    <scope>NUCLEOTIDE SEQUENCE</scope>
    <source>
        <strain evidence="3">MBLW1</strain>
    </source>
</reference>
<keyword evidence="4" id="KW-1185">Reference proteome</keyword>
<dbReference type="EMBL" id="LR586016">
    <property type="protein sequence ID" value="VIP02230.1"/>
    <property type="molecule type" value="Genomic_DNA"/>
</dbReference>
<evidence type="ECO:0000313" key="4">
    <source>
        <dbReference type="Proteomes" id="UP000464378"/>
    </source>
</evidence>
<keyword evidence="2" id="KW-0812">Transmembrane</keyword>
<organism evidence="3">
    <name type="scientific">Tuwongella immobilis</name>
    <dbReference type="NCBI Taxonomy" id="692036"/>
    <lineage>
        <taxon>Bacteria</taxon>
        <taxon>Pseudomonadati</taxon>
        <taxon>Planctomycetota</taxon>
        <taxon>Planctomycetia</taxon>
        <taxon>Gemmatales</taxon>
        <taxon>Gemmataceae</taxon>
        <taxon>Tuwongella</taxon>
    </lineage>
</organism>
<dbReference type="Proteomes" id="UP000464378">
    <property type="component" value="Chromosome"/>
</dbReference>
<feature type="transmembrane region" description="Helical" evidence="2">
    <location>
        <begin position="12"/>
        <end position="37"/>
    </location>
</feature>
<evidence type="ECO:0000256" key="1">
    <source>
        <dbReference type="SAM" id="MobiDB-lite"/>
    </source>
</evidence>
<feature type="region of interest" description="Disordered" evidence="1">
    <location>
        <begin position="164"/>
        <end position="238"/>
    </location>
</feature>
<dbReference type="KEGG" id="tim:GMBLW1_17300"/>
<name>A0A6C2YKX4_9BACT</name>